<dbReference type="Pfam" id="PF05635">
    <property type="entry name" value="23S_rRNA_IVP"/>
    <property type="match status" value="1"/>
</dbReference>
<accession>A0ABT6RD61</accession>
<dbReference type="Gene3D" id="1.20.1440.60">
    <property type="entry name" value="23S rRNA-intervening sequence"/>
    <property type="match status" value="1"/>
</dbReference>
<proteinExistence type="predicted"/>
<protein>
    <submittedName>
        <fullName evidence="1">Four helix bundle protein</fullName>
    </submittedName>
</protein>
<evidence type="ECO:0000313" key="2">
    <source>
        <dbReference type="Proteomes" id="UP001226434"/>
    </source>
</evidence>
<gene>
    <name evidence="1" type="ORF">QJ048_11995</name>
</gene>
<evidence type="ECO:0000313" key="1">
    <source>
        <dbReference type="EMBL" id="MDI3320501.1"/>
    </source>
</evidence>
<dbReference type="InterPro" id="IPR036583">
    <property type="entry name" value="23S_rRNA_IVS_sf"/>
</dbReference>
<dbReference type="PANTHER" id="PTHR38471:SF2">
    <property type="entry name" value="FOUR HELIX BUNDLE PROTEIN"/>
    <property type="match status" value="1"/>
</dbReference>
<dbReference type="RefSeq" id="WP_282334598.1">
    <property type="nucleotide sequence ID" value="NZ_JASBRG010000007.1"/>
</dbReference>
<dbReference type="InterPro" id="IPR012657">
    <property type="entry name" value="23S_rRNA-intervening_sequence"/>
</dbReference>
<reference evidence="1 2" key="1">
    <citation type="submission" date="2023-05" db="EMBL/GenBank/DDBJ databases">
        <title>Genome sequence of Pinibacter sp. MAH-24.</title>
        <authorList>
            <person name="Huq M.A."/>
        </authorList>
    </citation>
    <scope>NUCLEOTIDE SEQUENCE [LARGE SCALE GENOMIC DNA]</scope>
    <source>
        <strain evidence="1 2">MAH-24</strain>
    </source>
</reference>
<keyword evidence="2" id="KW-1185">Reference proteome</keyword>
<dbReference type="NCBIfam" id="TIGR02436">
    <property type="entry name" value="four helix bundle protein"/>
    <property type="match status" value="1"/>
</dbReference>
<organism evidence="1 2">
    <name type="scientific">Pinibacter soli</name>
    <dbReference type="NCBI Taxonomy" id="3044211"/>
    <lineage>
        <taxon>Bacteria</taxon>
        <taxon>Pseudomonadati</taxon>
        <taxon>Bacteroidota</taxon>
        <taxon>Chitinophagia</taxon>
        <taxon>Chitinophagales</taxon>
        <taxon>Chitinophagaceae</taxon>
        <taxon>Pinibacter</taxon>
    </lineage>
</organism>
<dbReference type="EMBL" id="JASBRG010000007">
    <property type="protein sequence ID" value="MDI3320501.1"/>
    <property type="molecule type" value="Genomic_DNA"/>
</dbReference>
<dbReference type="PIRSF" id="PIRSF035652">
    <property type="entry name" value="CHP02436"/>
    <property type="match status" value="1"/>
</dbReference>
<dbReference type="PANTHER" id="PTHR38471">
    <property type="entry name" value="FOUR HELIX BUNDLE PROTEIN"/>
    <property type="match status" value="1"/>
</dbReference>
<name>A0ABT6RD61_9BACT</name>
<sequence length="117" mass="13505">MKQDNVILDKTFSFSIRIIKLFQYLKTKRTDKELIGQLLRSGTSIGANAEEAIGGSSRKDFVHKLKIAYREARETRYWLRLLKATDIVEEKIANSLINDCEEILKILTAIINKNNFD</sequence>
<dbReference type="Proteomes" id="UP001226434">
    <property type="component" value="Unassembled WGS sequence"/>
</dbReference>
<dbReference type="SUPFAM" id="SSF158446">
    <property type="entry name" value="IVS-encoded protein-like"/>
    <property type="match status" value="1"/>
</dbReference>
<comment type="caution">
    <text evidence="1">The sequence shown here is derived from an EMBL/GenBank/DDBJ whole genome shotgun (WGS) entry which is preliminary data.</text>
</comment>